<dbReference type="GO" id="GO:0043758">
    <property type="term" value="F:acetate-CoA ligase (ADP-forming) activity"/>
    <property type="evidence" value="ECO:0007669"/>
    <property type="project" value="UniProtKB-EC"/>
</dbReference>
<dbReference type="EMBL" id="RXIF01000003">
    <property type="protein sequence ID" value="RZN65197.1"/>
    <property type="molecule type" value="Genomic_DNA"/>
</dbReference>
<dbReference type="Proteomes" id="UP000317158">
    <property type="component" value="Unassembled WGS sequence"/>
</dbReference>
<keyword evidence="5" id="KW-0067">ATP-binding</keyword>
<evidence type="ECO:0000256" key="3">
    <source>
        <dbReference type="ARBA" id="ARBA00022598"/>
    </source>
</evidence>
<comment type="caution">
    <text evidence="7">The sequence shown here is derived from an EMBL/GenBank/DDBJ whole genome shotgun (WGS) entry which is preliminary data.</text>
</comment>
<sequence length="455" mass="50087">MDSSIYKFFNPKTVAIIGASSNPNKDGYKILKNMIHNFNGSIYPINPNATEICGLKSYKSVLDVPSNIDLAIIFVNASIVENVLIECIKKGIKNVIIESSGFAEVSKEGKELQDRIVQLAKEHNVRLWGPNCTGIVSSNGLVTTFAYIPKIKKGNVSIIAQSGTISGALLIELLTGYSLGISKVCAIGNRCDINECDLLEYLAADEETDVILLYLEGFINGKKFLNIVKKIDKPIILLYGGKSYSGMEAAKSHTGSLSGSAKIVEYAMKQANCIMADDFDELFSLCKMILSYPPIKGNRVAIITPTGGIGVVSSDLADNAGFVLSPATKTLDKLKGYYPSWMPPKNPIDIWPTAEKIGYKEALNLAIDLALNDDEIDIVVLIFLFSRLQIEKSFNIDSLIKRSDKPIVVYLSGDYNSKTNYRKILSDKGLFVFNDMQCGFKALSKVYNYWNKPNR</sequence>
<dbReference type="SUPFAM" id="SSF51735">
    <property type="entry name" value="NAD(P)-binding Rossmann-fold domains"/>
    <property type="match status" value="1"/>
</dbReference>
<dbReference type="Gene3D" id="3.40.50.261">
    <property type="entry name" value="Succinyl-CoA synthetase domains"/>
    <property type="match status" value="2"/>
</dbReference>
<dbReference type="Gene3D" id="3.40.50.720">
    <property type="entry name" value="NAD(P)-binding Rossmann-like Domain"/>
    <property type="match status" value="1"/>
</dbReference>
<dbReference type="GO" id="GO:0005524">
    <property type="term" value="F:ATP binding"/>
    <property type="evidence" value="ECO:0007669"/>
    <property type="project" value="UniProtKB-KW"/>
</dbReference>
<dbReference type="EC" id="6.2.1.13" evidence="2"/>
<reference evidence="7 8" key="1">
    <citation type="journal article" date="2019" name="Nat. Microbiol.">
        <title>Wide diversity of methane and short-chain alkane metabolisms in uncultured archaea.</title>
        <authorList>
            <person name="Borrel G."/>
            <person name="Adam P.S."/>
            <person name="McKay L.J."/>
            <person name="Chen L.X."/>
            <person name="Sierra-Garcia I.N."/>
            <person name="Sieber C.M."/>
            <person name="Letourneur Q."/>
            <person name="Ghozlane A."/>
            <person name="Andersen G.L."/>
            <person name="Li W.J."/>
            <person name="Hallam S.J."/>
            <person name="Muyzer G."/>
            <person name="de Oliveira V.M."/>
            <person name="Inskeep W.P."/>
            <person name="Banfield J.F."/>
            <person name="Gribaldo S."/>
        </authorList>
    </citation>
    <scope>NUCLEOTIDE SEQUENCE [LARGE SCALE GENOMIC DNA]</scope>
    <source>
        <strain evidence="7">NM1a</strain>
    </source>
</reference>
<protein>
    <recommendedName>
        <fullName evidence="2">acetate--CoA ligase (ADP-forming)</fullName>
        <ecNumber evidence="2">6.2.1.13</ecNumber>
    </recommendedName>
</protein>
<gene>
    <name evidence="7" type="ORF">EF806_01385</name>
</gene>
<proteinExistence type="predicted"/>
<dbReference type="InterPro" id="IPR003781">
    <property type="entry name" value="CoA-bd"/>
</dbReference>
<evidence type="ECO:0000256" key="5">
    <source>
        <dbReference type="ARBA" id="ARBA00022840"/>
    </source>
</evidence>
<accession>A0A520KT98</accession>
<dbReference type="Pfam" id="PF13607">
    <property type="entry name" value="Succ_CoA_lig"/>
    <property type="match status" value="1"/>
</dbReference>
<evidence type="ECO:0000256" key="1">
    <source>
        <dbReference type="ARBA" id="ARBA00001619"/>
    </source>
</evidence>
<dbReference type="InterPro" id="IPR032875">
    <property type="entry name" value="Succ_CoA_lig_flav_dom"/>
</dbReference>
<keyword evidence="4" id="KW-0547">Nucleotide-binding</keyword>
<evidence type="ECO:0000313" key="7">
    <source>
        <dbReference type="EMBL" id="RZN65197.1"/>
    </source>
</evidence>
<name>A0A520KT98_METT2</name>
<dbReference type="InterPro" id="IPR016102">
    <property type="entry name" value="Succinyl-CoA_synth-like"/>
</dbReference>
<evidence type="ECO:0000256" key="2">
    <source>
        <dbReference type="ARBA" id="ARBA00012957"/>
    </source>
</evidence>
<dbReference type="InterPro" id="IPR051538">
    <property type="entry name" value="Acyl-CoA_Synth/Transferase"/>
</dbReference>
<evidence type="ECO:0000259" key="6">
    <source>
        <dbReference type="SMART" id="SM00881"/>
    </source>
</evidence>
<comment type="catalytic activity">
    <reaction evidence="1">
        <text>acetate + ATP + CoA = acetyl-CoA + ADP + phosphate</text>
        <dbReference type="Rhea" id="RHEA:15081"/>
        <dbReference type="ChEBI" id="CHEBI:30089"/>
        <dbReference type="ChEBI" id="CHEBI:30616"/>
        <dbReference type="ChEBI" id="CHEBI:43474"/>
        <dbReference type="ChEBI" id="CHEBI:57287"/>
        <dbReference type="ChEBI" id="CHEBI:57288"/>
        <dbReference type="ChEBI" id="CHEBI:456216"/>
        <dbReference type="EC" id="6.2.1.13"/>
    </reaction>
</comment>
<evidence type="ECO:0000256" key="4">
    <source>
        <dbReference type="ARBA" id="ARBA00022741"/>
    </source>
</evidence>
<dbReference type="PANTHER" id="PTHR43334">
    <property type="entry name" value="ACETATE--COA LIGASE [ADP-FORMING]"/>
    <property type="match status" value="1"/>
</dbReference>
<dbReference type="PANTHER" id="PTHR43334:SF2">
    <property type="entry name" value="ACETATE--COA LIGASE [ADP-FORMING]"/>
    <property type="match status" value="1"/>
</dbReference>
<dbReference type="SMART" id="SM00881">
    <property type="entry name" value="CoA_binding"/>
    <property type="match status" value="1"/>
</dbReference>
<dbReference type="SUPFAM" id="SSF52210">
    <property type="entry name" value="Succinyl-CoA synthetase domains"/>
    <property type="match status" value="2"/>
</dbReference>
<organism evidence="7 8">
    <name type="scientific">Methanoliparum thermophilum</name>
    <dbReference type="NCBI Taxonomy" id="2491083"/>
    <lineage>
        <taxon>Archaea</taxon>
        <taxon>Methanobacteriati</taxon>
        <taxon>Methanobacteriota</taxon>
        <taxon>Candidatus Methanoliparia</taxon>
        <taxon>Candidatus Methanoliparales</taxon>
        <taxon>Candidatus Methanoliparaceae</taxon>
        <taxon>Candidatus Methanoliparum</taxon>
    </lineage>
</organism>
<dbReference type="AlphaFoldDB" id="A0A520KT98"/>
<feature type="domain" description="CoA-binding" evidence="6">
    <location>
        <begin position="8"/>
        <end position="102"/>
    </location>
</feature>
<dbReference type="InterPro" id="IPR036291">
    <property type="entry name" value="NAD(P)-bd_dom_sf"/>
</dbReference>
<evidence type="ECO:0000313" key="8">
    <source>
        <dbReference type="Proteomes" id="UP000317158"/>
    </source>
</evidence>
<dbReference type="Pfam" id="PF13380">
    <property type="entry name" value="CoA_binding_2"/>
    <property type="match status" value="1"/>
</dbReference>
<keyword evidence="3" id="KW-0436">Ligase</keyword>